<dbReference type="InterPro" id="IPR032812">
    <property type="entry name" value="SbsA_Ig"/>
</dbReference>
<dbReference type="KEGG" id="anf:AQPE_3442"/>
<organism evidence="4 5">
    <name type="scientific">Aquipluma nitroreducens</name>
    <dbReference type="NCBI Taxonomy" id="2010828"/>
    <lineage>
        <taxon>Bacteria</taxon>
        <taxon>Pseudomonadati</taxon>
        <taxon>Bacteroidota</taxon>
        <taxon>Bacteroidia</taxon>
        <taxon>Marinilabiliales</taxon>
        <taxon>Prolixibacteraceae</taxon>
        <taxon>Aquipluma</taxon>
    </lineage>
</organism>
<feature type="domain" description="SbsA Ig-like" evidence="2">
    <location>
        <begin position="1020"/>
        <end position="1105"/>
    </location>
</feature>
<dbReference type="Gene3D" id="2.60.40.1220">
    <property type="match status" value="1"/>
</dbReference>
<keyword evidence="5" id="KW-1185">Reference proteome</keyword>
<dbReference type="Pfam" id="PF13205">
    <property type="entry name" value="Big_5"/>
    <property type="match status" value="10"/>
</dbReference>
<protein>
    <submittedName>
        <fullName evidence="4">Uncharacterized protein</fullName>
    </submittedName>
</protein>
<dbReference type="InterPro" id="IPR026444">
    <property type="entry name" value="Secre_tail"/>
</dbReference>
<accession>A0A5K7SCU2</accession>
<feature type="domain" description="SbsA Ig-like" evidence="2">
    <location>
        <begin position="626"/>
        <end position="736"/>
    </location>
</feature>
<dbReference type="Pfam" id="PF18962">
    <property type="entry name" value="Por_Secre_tail"/>
    <property type="match status" value="1"/>
</dbReference>
<feature type="domain" description="SbsA Ig-like" evidence="2">
    <location>
        <begin position="500"/>
        <end position="605"/>
    </location>
</feature>
<feature type="domain" description="SbsA Ig-like" evidence="2">
    <location>
        <begin position="1509"/>
        <end position="1625"/>
    </location>
</feature>
<name>A0A5K7SCU2_9BACT</name>
<keyword evidence="1" id="KW-0732">Signal</keyword>
<sequence length="1945" mass="205214">MVVSLINLNENAGDPVQFVATYSSSTRDVTINPVEDLKSGSAYTLNISDGYQDLNLINGANQGLPATVTYNIADKVSPVATFDFVKTNVPVVAADASLVVKFSESLAVDPTENQVILRVGDVNGTVVPLAAPSKVTNGDGTVSYTFNPSVNLKEGTTYYLAIATGVLEDAAHNKVTGVSTTFVTKTTPTLVSSVPADNAENVVKTTNSIALTYSENVKLNTATTGSNANGKEGFTVDPDSDSGTANTVSNVAVKVLNSSSVVVAYATASDLVFLGSTVSFNLTWVTGGTPSPYVFESGASYDVIVDGSYIASSNNNRASLIDLNALDFTIVDYSAPVLTSVDAPAAADPNDAAAPLKLIFAGDKVKKGSGSIVIQRVDLTNQPQTVIDVNSTSVTINSTGHEVSVSHAAFIPVTANSTLTGTPVYKVTVSNGAITDMAGNKFAGLVNDANYLPGTITVGQNVLPYADATGTASVDESSQSPITANKAWYFSTAQNDVPAFVATLSSPKPGTDNVVITADLVIAFDEAIAKSSNTATVTVSADGNIAQQYAMSESNVSFSGNNINVALQNLTADKLYTVTLDAGAVKDIYGDVNEAITGTTFQFNTGSTNAPVPTVVVDGTYKVSTTPNWTMVKRNSNIVINFDEPVRNTDGSTIVSSDIPGDIISIVANSSLADNGINEVIPSFTANISADKKTITVDASSFNNNLTSFGLYDVVVNNVEDADGNAMSAAYSFTFEVDDYTAPVGQFASAAGVNVIENYKGTEIKVNLDYDEDAVAYYLLLPATSSAPNKATLLANGTAVTVDSEADPVQSLVIATTAQTKYVLYVVAQDVVNSTSQTAVESHNIRTADITAPTVAEFVDNGKLDVDPAEDFDITLKFADKIQSGTGSAYLYDSNNVLVQTIAASSATIDVETGKELTLTVSASSIEPNKSYYLVVDKGFVTDVWAASSDFDNADDTHPYPAVGSGSKAKTVNQFTGFSNVSTYTFNTADDIAPLISSINVRENATVTYTGGNYVPGSQVKADPNSNIVITFKEGIKLGAAAGAGDILITNGGDVKELVLANSSKVTIAGSVLTINPGLDFVENMGVYNIAVKAGVIEDLSGNPNYGFNWNIAIKDIKAPTVDFTVLDADNAPIAIDEAPVKLNSPIYVDFSEAVRLLDNSAFIKDDLDSLVTLVDGAQKAVKFTTETAGADNFRIIPTGGLKSNTDYTLSFGQVFEDVSDNAVPAQSISFTTKISDSPTVMFDPANASVNVAKDKTVTITFSRGIVQQDPTGASVGYFSPLENSELKDYFKLYDNDSNEPIAVNATISANKRVVTLDPIVDLPSSSTVRLNFDFGHTYQPDLLALKSASIIDPSVPAALVDSLNNQVMADPMDVETQDEGISGYILFDVVDYTAPILAGTKYAPNKADYLNSSDKLSIEFNEKVKAGTGDIKIYRKDGTLVETIAASTLTTKSDNSKIILINPSAAARENNMEYYVLIPSGAIVDLSPLANPFAGTVDYTSWTYSTADDQIPVVTSLSPAIGATDVYVYDNLVITFDKKVKIGSGNIALYKKGGDAFDLLRVSSTEYRIKLDPSGLFVTIDFTNTLAPETEYYVEVEPGTFVNAKNTNAKFAGIMTNTGWTFSTEVTEAPKVIANGLVPADDATAIPVSNLVLDMTFDRQVMKGSGVVKLIETATGTLAETVNISDAVVSGTKATITFLNPLKSNTAYHVIVEAGTVTNTLPSKVAYAGITSPSIWNFTTVTDVTAPVLLTWTPNATTLTDNHPTLVMTFDEDVVLGVGSVKIVKKSDDATVITIPVTASMVNGKTVTVTYVATATDFLAQSTDYYVLVDAGVVKDAAGNNVVAVSDKTKWTFKTGTDWATPVVDPKDNSLEFKVYPNPFVDYVTVSNASELSKVVVSNIAGQIVKEVVNPESTIQLNELRSGVYFISLYQDGAVLKTVKLLKR</sequence>
<evidence type="ECO:0000259" key="3">
    <source>
        <dbReference type="Pfam" id="PF18962"/>
    </source>
</evidence>
<feature type="domain" description="SbsA Ig-like" evidence="2">
    <location>
        <begin position="91"/>
        <end position="182"/>
    </location>
</feature>
<dbReference type="NCBIfam" id="TIGR04183">
    <property type="entry name" value="Por_Secre_tail"/>
    <property type="match status" value="1"/>
</dbReference>
<dbReference type="Proteomes" id="UP001193389">
    <property type="component" value="Chromosome"/>
</dbReference>
<feature type="domain" description="SbsA Ig-like" evidence="2">
    <location>
        <begin position="1628"/>
        <end position="1741"/>
    </location>
</feature>
<evidence type="ECO:0000256" key="1">
    <source>
        <dbReference type="ARBA" id="ARBA00022729"/>
    </source>
</evidence>
<proteinExistence type="predicted"/>
<feature type="domain" description="SbsA Ig-like" evidence="2">
    <location>
        <begin position="1139"/>
        <end position="1233"/>
    </location>
</feature>
<feature type="domain" description="SbsA Ig-like" evidence="2">
    <location>
        <begin position="1744"/>
        <end position="1856"/>
    </location>
</feature>
<reference evidence="4" key="1">
    <citation type="journal article" date="2020" name="Int. J. Syst. Evol. Microbiol.">
        <title>Aquipluma nitroreducens gen. nov. sp. nov., a novel facultatively anaerobic bacterium isolated from a freshwater lake.</title>
        <authorList>
            <person name="Watanabe M."/>
            <person name="Kojima H."/>
            <person name="Fukui M."/>
        </authorList>
    </citation>
    <scope>NUCLEOTIDE SEQUENCE</scope>
    <source>
        <strain evidence="4">MeG22</strain>
    </source>
</reference>
<dbReference type="InterPro" id="IPR014755">
    <property type="entry name" value="Cu-Rt/internalin_Ig-like"/>
</dbReference>
<feature type="domain" description="Secretion system C-terminal sorting" evidence="3">
    <location>
        <begin position="1876"/>
        <end position="1934"/>
    </location>
</feature>
<feature type="domain" description="SbsA Ig-like" evidence="2">
    <location>
        <begin position="8"/>
        <end position="58"/>
    </location>
</feature>
<evidence type="ECO:0000313" key="4">
    <source>
        <dbReference type="EMBL" id="BBE19266.1"/>
    </source>
</evidence>
<feature type="domain" description="SbsA Ig-like" evidence="2">
    <location>
        <begin position="1394"/>
        <end position="1507"/>
    </location>
</feature>
<gene>
    <name evidence="4" type="ORF">AQPE_3442</name>
</gene>
<dbReference type="EMBL" id="AP018694">
    <property type="protein sequence ID" value="BBE19266.1"/>
    <property type="molecule type" value="Genomic_DNA"/>
</dbReference>
<evidence type="ECO:0000313" key="5">
    <source>
        <dbReference type="Proteomes" id="UP001193389"/>
    </source>
</evidence>
<evidence type="ECO:0000259" key="2">
    <source>
        <dbReference type="Pfam" id="PF13205"/>
    </source>
</evidence>